<dbReference type="Gene3D" id="3.40.30.10">
    <property type="entry name" value="Glutaredoxin"/>
    <property type="match status" value="1"/>
</dbReference>
<name>L2GM74_VITCO</name>
<proteinExistence type="predicted"/>
<dbReference type="GeneID" id="19881949"/>
<dbReference type="InParanoid" id="L2GM74"/>
<feature type="domain" description="Thioredoxin" evidence="1">
    <location>
        <begin position="50"/>
        <end position="124"/>
    </location>
</feature>
<dbReference type="SUPFAM" id="SSF52833">
    <property type="entry name" value="Thioredoxin-like"/>
    <property type="match status" value="1"/>
</dbReference>
<organism evidence="2 3">
    <name type="scientific">Vittaforma corneae (strain ATCC 50505)</name>
    <name type="common">Microsporidian parasite</name>
    <name type="synonym">Nosema corneum</name>
    <dbReference type="NCBI Taxonomy" id="993615"/>
    <lineage>
        <taxon>Eukaryota</taxon>
        <taxon>Fungi</taxon>
        <taxon>Fungi incertae sedis</taxon>
        <taxon>Microsporidia</taxon>
        <taxon>Nosematidae</taxon>
        <taxon>Vittaforma</taxon>
    </lineage>
</organism>
<accession>L2GM74</accession>
<dbReference type="PANTHER" id="PTHR21148">
    <property type="entry name" value="THIOREDOXIN DOMAIN-CONTAINING PROTEIN 9"/>
    <property type="match status" value="1"/>
</dbReference>
<dbReference type="InterPro" id="IPR013766">
    <property type="entry name" value="Thioredoxin_domain"/>
</dbReference>
<dbReference type="STRING" id="993615.L2GM74"/>
<sequence length="155" mass="18141">MVRMPRTNNDSSDFDDSDDEFMKTYTKNLMKRLSNFQEYTDEEELIDLTTERKIIVHFYSPAFKKCQKMNEALKQVSVKFPSLNFGCINVEKCPKMCASLKIKVLPFLAFFKDGFFVDEIVGFEKFGNCNILKIEMLEEYIKESEMCRNTGINSN</sequence>
<dbReference type="RefSeq" id="XP_007604684.1">
    <property type="nucleotide sequence ID" value="XM_007604622.1"/>
</dbReference>
<protein>
    <recommendedName>
        <fullName evidence="1">Thioredoxin domain-containing protein</fullName>
    </recommendedName>
</protein>
<dbReference type="HOGENOM" id="CLU_072378_1_1_1"/>
<dbReference type="Pfam" id="PF00085">
    <property type="entry name" value="Thioredoxin"/>
    <property type="match status" value="1"/>
</dbReference>
<dbReference type="AlphaFoldDB" id="L2GM74"/>
<dbReference type="VEuPathDB" id="MicrosporidiaDB:VICG_01238"/>
<dbReference type="InterPro" id="IPR036249">
    <property type="entry name" value="Thioredoxin-like_sf"/>
</dbReference>
<dbReference type="OMA" id="KEFMNIT"/>
<gene>
    <name evidence="2" type="ORF">VICG_01238</name>
</gene>
<keyword evidence="3" id="KW-1185">Reference proteome</keyword>
<dbReference type="EMBL" id="JH370139">
    <property type="protein sequence ID" value="ELA41734.1"/>
    <property type="molecule type" value="Genomic_DNA"/>
</dbReference>
<evidence type="ECO:0000259" key="1">
    <source>
        <dbReference type="Pfam" id="PF00085"/>
    </source>
</evidence>
<reference evidence="3" key="1">
    <citation type="submission" date="2011-05" db="EMBL/GenBank/DDBJ databases">
        <title>The genome sequence of Vittaforma corneae strain ATCC 50505.</title>
        <authorList>
            <consortium name="The Broad Institute Genome Sequencing Platform"/>
            <person name="Cuomo C."/>
            <person name="Didier E."/>
            <person name="Bowers L."/>
            <person name="Young S.K."/>
            <person name="Zeng Q."/>
            <person name="Gargeya S."/>
            <person name="Fitzgerald M."/>
            <person name="Haas B."/>
            <person name="Abouelleil A."/>
            <person name="Alvarado L."/>
            <person name="Arachchi H.M."/>
            <person name="Berlin A."/>
            <person name="Chapman S.B."/>
            <person name="Gearin G."/>
            <person name="Goldberg J."/>
            <person name="Griggs A."/>
            <person name="Gujja S."/>
            <person name="Hansen M."/>
            <person name="Heiman D."/>
            <person name="Howarth C."/>
            <person name="Larimer J."/>
            <person name="Lui A."/>
            <person name="MacDonald P.J.P."/>
            <person name="McCowen C."/>
            <person name="Montmayeur A."/>
            <person name="Murphy C."/>
            <person name="Neiman D."/>
            <person name="Pearson M."/>
            <person name="Priest M."/>
            <person name="Roberts A."/>
            <person name="Saif S."/>
            <person name="Shea T."/>
            <person name="Sisk P."/>
            <person name="Stolte C."/>
            <person name="Sykes S."/>
            <person name="Wortman J."/>
            <person name="Nusbaum C."/>
            <person name="Birren B."/>
        </authorList>
    </citation>
    <scope>NUCLEOTIDE SEQUENCE [LARGE SCALE GENOMIC DNA]</scope>
    <source>
        <strain evidence="3">ATCC 50505</strain>
    </source>
</reference>
<dbReference type="Proteomes" id="UP000011082">
    <property type="component" value="Unassembled WGS sequence"/>
</dbReference>
<evidence type="ECO:0000313" key="3">
    <source>
        <dbReference type="Proteomes" id="UP000011082"/>
    </source>
</evidence>
<dbReference type="OrthoDB" id="10257948at2759"/>
<evidence type="ECO:0000313" key="2">
    <source>
        <dbReference type="EMBL" id="ELA41734.1"/>
    </source>
</evidence>